<protein>
    <submittedName>
        <fullName evidence="2">Uncharacterized protein</fullName>
    </submittedName>
</protein>
<sequence>MWLYMMWRDTTMEKSHTEDGSGTEKPVQGGETTTRENLKVEMNLNDPFVGTSPNSWRICLHLGEEAKRTGSRQMSKMGSKVLERRSSKRITSVFTFLLPNNETIRIRNSSGVESPPLDFPRLIENFKACGEDDLEESRVRNKYHAPYIRVFGIELQMNNTLTEDRRKSSQRKRELGMDNSEWERRNKTRKNYHAPYALTEWKIVSFRNLYNELPRA</sequence>
<dbReference type="AlphaFoldDB" id="A0A2H3CUD7"/>
<proteinExistence type="predicted"/>
<evidence type="ECO:0000313" key="2">
    <source>
        <dbReference type="EMBL" id="PBK82792.1"/>
    </source>
</evidence>
<name>A0A2H3CUD7_ARMGA</name>
<dbReference type="Proteomes" id="UP000217790">
    <property type="component" value="Unassembled WGS sequence"/>
</dbReference>
<reference evidence="3" key="1">
    <citation type="journal article" date="2017" name="Nat. Ecol. Evol.">
        <title>Genome expansion and lineage-specific genetic innovations in the forest pathogenic fungi Armillaria.</title>
        <authorList>
            <person name="Sipos G."/>
            <person name="Prasanna A.N."/>
            <person name="Walter M.C."/>
            <person name="O'Connor E."/>
            <person name="Balint B."/>
            <person name="Krizsan K."/>
            <person name="Kiss B."/>
            <person name="Hess J."/>
            <person name="Varga T."/>
            <person name="Slot J."/>
            <person name="Riley R."/>
            <person name="Boka B."/>
            <person name="Rigling D."/>
            <person name="Barry K."/>
            <person name="Lee J."/>
            <person name="Mihaltcheva S."/>
            <person name="LaButti K."/>
            <person name="Lipzen A."/>
            <person name="Waldron R."/>
            <person name="Moloney N.M."/>
            <person name="Sperisen C."/>
            <person name="Kredics L."/>
            <person name="Vagvoelgyi C."/>
            <person name="Patrignani A."/>
            <person name="Fitzpatrick D."/>
            <person name="Nagy I."/>
            <person name="Doyle S."/>
            <person name="Anderson J.B."/>
            <person name="Grigoriev I.V."/>
            <person name="Gueldener U."/>
            <person name="Muensterkoetter M."/>
            <person name="Nagy L.G."/>
        </authorList>
    </citation>
    <scope>NUCLEOTIDE SEQUENCE [LARGE SCALE GENOMIC DNA]</scope>
    <source>
        <strain evidence="3">Ar21-2</strain>
    </source>
</reference>
<evidence type="ECO:0000313" key="3">
    <source>
        <dbReference type="Proteomes" id="UP000217790"/>
    </source>
</evidence>
<feature type="region of interest" description="Disordered" evidence="1">
    <location>
        <begin position="13"/>
        <end position="34"/>
    </location>
</feature>
<accession>A0A2H3CUD7</accession>
<gene>
    <name evidence="2" type="ORF">ARMGADRAFT_1068007</name>
</gene>
<dbReference type="InParanoid" id="A0A2H3CUD7"/>
<dbReference type="EMBL" id="KZ293712">
    <property type="protein sequence ID" value="PBK82792.1"/>
    <property type="molecule type" value="Genomic_DNA"/>
</dbReference>
<evidence type="ECO:0000256" key="1">
    <source>
        <dbReference type="SAM" id="MobiDB-lite"/>
    </source>
</evidence>
<keyword evidence="3" id="KW-1185">Reference proteome</keyword>
<feature type="region of interest" description="Disordered" evidence="1">
    <location>
        <begin position="162"/>
        <end position="182"/>
    </location>
</feature>
<organism evidence="2 3">
    <name type="scientific">Armillaria gallica</name>
    <name type="common">Bulbous honey fungus</name>
    <name type="synonym">Armillaria bulbosa</name>
    <dbReference type="NCBI Taxonomy" id="47427"/>
    <lineage>
        <taxon>Eukaryota</taxon>
        <taxon>Fungi</taxon>
        <taxon>Dikarya</taxon>
        <taxon>Basidiomycota</taxon>
        <taxon>Agaricomycotina</taxon>
        <taxon>Agaricomycetes</taxon>
        <taxon>Agaricomycetidae</taxon>
        <taxon>Agaricales</taxon>
        <taxon>Marasmiineae</taxon>
        <taxon>Physalacriaceae</taxon>
        <taxon>Armillaria</taxon>
    </lineage>
</organism>